<organism evidence="11">
    <name type="scientific">Thermorudis sp</name>
    <dbReference type="NCBI Taxonomy" id="1969470"/>
    <lineage>
        <taxon>Bacteria</taxon>
        <taxon>Pseudomonadati</taxon>
        <taxon>Thermomicrobiota</taxon>
        <taxon>Thermomicrobia</taxon>
        <taxon>Thermomicrobia incertae sedis</taxon>
        <taxon>Thermorudis</taxon>
    </lineage>
</organism>
<sequence>MTYIIAEPCIGTKDRSCVEVCPVDCIYEFVDEIGGYVVPDPSTGAGPDKKVIPRGEAVHIPPENFPKEALVAQLFIHPEECIDCGACESVCPVTAIFAEADVPDQWKKYVAMQYEAFGLQPK</sequence>
<evidence type="ECO:0000256" key="9">
    <source>
        <dbReference type="RuleBase" id="RU365098"/>
    </source>
</evidence>
<dbReference type="GO" id="GO:0051539">
    <property type="term" value="F:4 iron, 4 sulfur cluster binding"/>
    <property type="evidence" value="ECO:0007669"/>
    <property type="project" value="UniProtKB-UniRule"/>
</dbReference>
<evidence type="ECO:0000256" key="3">
    <source>
        <dbReference type="ARBA" id="ARBA00022448"/>
    </source>
</evidence>
<dbReference type="GO" id="GO:0009055">
    <property type="term" value="F:electron transfer activity"/>
    <property type="evidence" value="ECO:0007669"/>
    <property type="project" value="UniProtKB-UniRule"/>
</dbReference>
<dbReference type="InterPro" id="IPR017896">
    <property type="entry name" value="4Fe4S_Fe-S-bd"/>
</dbReference>
<evidence type="ECO:0000256" key="7">
    <source>
        <dbReference type="ARBA" id="ARBA00023004"/>
    </source>
</evidence>
<evidence type="ECO:0000313" key="11">
    <source>
        <dbReference type="EMBL" id="HEX69805.1"/>
    </source>
</evidence>
<dbReference type="PANTHER" id="PTHR42859">
    <property type="entry name" value="OXIDOREDUCTASE"/>
    <property type="match status" value="1"/>
</dbReference>
<comment type="caution">
    <text evidence="11">The sequence shown here is derived from an EMBL/GenBank/DDBJ whole genome shotgun (WGS) entry which is preliminary data.</text>
</comment>
<dbReference type="InterPro" id="IPR000813">
    <property type="entry name" value="7Fe_ferredoxin"/>
</dbReference>
<keyword evidence="5 9" id="KW-0479">Metal-binding</keyword>
<keyword evidence="8 9" id="KW-0411">Iron-sulfur</keyword>
<evidence type="ECO:0000259" key="10">
    <source>
        <dbReference type="PROSITE" id="PS51379"/>
    </source>
</evidence>
<comment type="cofactor">
    <cofactor evidence="2 9">
        <name>[4Fe-4S] cluster</name>
        <dbReference type="ChEBI" id="CHEBI:49883"/>
    </cofactor>
</comment>
<gene>
    <name evidence="11" type="ORF">ENP13_00965</name>
</gene>
<name>A0A7C2WR64_9BACT</name>
<dbReference type="PROSITE" id="PS00198">
    <property type="entry name" value="4FE4S_FER_1"/>
    <property type="match status" value="1"/>
</dbReference>
<dbReference type="InterPro" id="IPR050294">
    <property type="entry name" value="RnfB_subfamily"/>
</dbReference>
<evidence type="ECO:0000256" key="2">
    <source>
        <dbReference type="ARBA" id="ARBA00001966"/>
    </source>
</evidence>
<evidence type="ECO:0000256" key="4">
    <source>
        <dbReference type="ARBA" id="ARBA00022485"/>
    </source>
</evidence>
<dbReference type="SUPFAM" id="SSF54862">
    <property type="entry name" value="4Fe-4S ferredoxins"/>
    <property type="match status" value="1"/>
</dbReference>
<feature type="domain" description="4Fe-4S ferredoxin-type" evidence="10">
    <location>
        <begin position="1"/>
        <end position="32"/>
    </location>
</feature>
<keyword evidence="4 9" id="KW-0004">4Fe-4S</keyword>
<evidence type="ECO:0000256" key="6">
    <source>
        <dbReference type="ARBA" id="ARBA00022982"/>
    </source>
</evidence>
<reference evidence="11" key="1">
    <citation type="journal article" date="2020" name="mSystems">
        <title>Genome- and Community-Level Interaction Insights into Carbon Utilization and Element Cycling Functions of Hydrothermarchaeota in Hydrothermal Sediment.</title>
        <authorList>
            <person name="Zhou Z."/>
            <person name="Liu Y."/>
            <person name="Xu W."/>
            <person name="Pan J."/>
            <person name="Luo Z.H."/>
            <person name="Li M."/>
        </authorList>
    </citation>
    <scope>NUCLEOTIDE SEQUENCE [LARGE SCALE GENOMIC DNA]</scope>
    <source>
        <strain evidence="11">SpSt-192</strain>
    </source>
</reference>
<keyword evidence="3 9" id="KW-0813">Transport</keyword>
<dbReference type="PROSITE" id="PS51379">
    <property type="entry name" value="4FE4S_FER_2"/>
    <property type="match status" value="2"/>
</dbReference>
<dbReference type="PANTHER" id="PTHR42859:SF2">
    <property type="entry name" value="FERREDOXIN"/>
    <property type="match status" value="1"/>
</dbReference>
<keyword evidence="6 9" id="KW-0249">Electron transport</keyword>
<keyword evidence="7 9" id="KW-0408">Iron</keyword>
<protein>
    <recommendedName>
        <fullName evidence="9">Ferredoxin</fullName>
    </recommendedName>
</protein>
<dbReference type="EMBL" id="DSID01000078">
    <property type="protein sequence ID" value="HEX69805.1"/>
    <property type="molecule type" value="Genomic_DNA"/>
</dbReference>
<evidence type="ECO:0000256" key="5">
    <source>
        <dbReference type="ARBA" id="ARBA00022723"/>
    </source>
</evidence>
<feature type="domain" description="4Fe-4S ferredoxin-type" evidence="10">
    <location>
        <begin position="72"/>
        <end position="101"/>
    </location>
</feature>
<accession>A0A7C2WR64</accession>
<dbReference type="InterPro" id="IPR017900">
    <property type="entry name" value="4Fe4S_Fe_S_CS"/>
</dbReference>
<dbReference type="Gene3D" id="3.30.70.20">
    <property type="match status" value="2"/>
</dbReference>
<dbReference type="AlphaFoldDB" id="A0A7C2WR64"/>
<dbReference type="GO" id="GO:0046872">
    <property type="term" value="F:metal ion binding"/>
    <property type="evidence" value="ECO:0007669"/>
    <property type="project" value="UniProtKB-UniRule"/>
</dbReference>
<comment type="cofactor">
    <cofactor evidence="1">
        <name>[3Fe-4S] cluster</name>
        <dbReference type="ChEBI" id="CHEBI:21137"/>
    </cofactor>
</comment>
<proteinExistence type="predicted"/>
<evidence type="ECO:0000256" key="1">
    <source>
        <dbReference type="ARBA" id="ARBA00001927"/>
    </source>
</evidence>
<dbReference type="PRINTS" id="PR00354">
    <property type="entry name" value="7FE8SFRDOXIN"/>
</dbReference>
<comment type="function">
    <text evidence="9">Ferredoxins are iron-sulfur proteins that transfer electrons in a wide variety of metabolic reactions.</text>
</comment>
<evidence type="ECO:0000256" key="8">
    <source>
        <dbReference type="ARBA" id="ARBA00023014"/>
    </source>
</evidence>
<dbReference type="Pfam" id="PF00037">
    <property type="entry name" value="Fer4"/>
    <property type="match status" value="1"/>
</dbReference>